<dbReference type="Gene3D" id="3.40.50.10130">
    <property type="match status" value="1"/>
</dbReference>
<evidence type="ECO:0000259" key="15">
    <source>
        <dbReference type="PROSITE" id="PS51186"/>
    </source>
</evidence>
<feature type="compositionally biased region" description="Basic and acidic residues" evidence="14">
    <location>
        <begin position="181"/>
        <end position="210"/>
    </location>
</feature>
<comment type="subcellular location">
    <subcellularLocation>
        <location evidence="1">Nucleus</location>
    </subcellularLocation>
</comment>
<dbReference type="PANTHER" id="PTHR21077:SF7">
    <property type="entry name" value="CROSSOVER JUNCTION ENDONUCLEASE EME1"/>
    <property type="match status" value="1"/>
</dbReference>
<protein>
    <recommendedName>
        <fullName evidence="13">Alpha/beta-tubulin-N-acetyltransferase 9</fullName>
        <ecNumber evidence="12">2.3.1.308</ecNumber>
    </recommendedName>
</protein>
<evidence type="ECO:0000256" key="13">
    <source>
        <dbReference type="ARBA" id="ARBA00073356"/>
    </source>
</evidence>
<evidence type="ECO:0000256" key="8">
    <source>
        <dbReference type="ARBA" id="ARBA00023242"/>
    </source>
</evidence>
<gene>
    <name evidence="16" type="ORF">UPYG_G00353680</name>
</gene>
<feature type="region of interest" description="Disordered" evidence="14">
    <location>
        <begin position="161"/>
        <end position="210"/>
    </location>
</feature>
<evidence type="ECO:0000256" key="1">
    <source>
        <dbReference type="ARBA" id="ARBA00004123"/>
    </source>
</evidence>
<keyword evidence="6" id="KW-0233">DNA recombination</keyword>
<dbReference type="InterPro" id="IPR042530">
    <property type="entry name" value="EME1/EME2_C"/>
</dbReference>
<dbReference type="InterPro" id="IPR016181">
    <property type="entry name" value="Acyl_CoA_acyltransferase"/>
</dbReference>
<dbReference type="SMART" id="SM00891">
    <property type="entry name" value="ERCC4"/>
    <property type="match status" value="1"/>
</dbReference>
<evidence type="ECO:0000256" key="5">
    <source>
        <dbReference type="ARBA" id="ARBA00022763"/>
    </source>
</evidence>
<evidence type="ECO:0000256" key="9">
    <source>
        <dbReference type="ARBA" id="ARBA00023315"/>
    </source>
</evidence>
<dbReference type="Proteomes" id="UP001557470">
    <property type="component" value="Unassembled WGS sequence"/>
</dbReference>
<dbReference type="Pfam" id="PF02732">
    <property type="entry name" value="ERCC4"/>
    <property type="match status" value="1"/>
</dbReference>
<evidence type="ECO:0000256" key="11">
    <source>
        <dbReference type="ARBA" id="ARBA00058998"/>
    </source>
</evidence>
<keyword evidence="5" id="KW-0227">DNA damage</keyword>
<reference evidence="16 17" key="1">
    <citation type="submission" date="2024-06" db="EMBL/GenBank/DDBJ databases">
        <authorList>
            <person name="Pan Q."/>
            <person name="Wen M."/>
            <person name="Jouanno E."/>
            <person name="Zahm M."/>
            <person name="Klopp C."/>
            <person name="Cabau C."/>
            <person name="Louis A."/>
            <person name="Berthelot C."/>
            <person name="Parey E."/>
            <person name="Roest Crollius H."/>
            <person name="Montfort J."/>
            <person name="Robinson-Rechavi M."/>
            <person name="Bouchez O."/>
            <person name="Lampietro C."/>
            <person name="Lopez Roques C."/>
            <person name="Donnadieu C."/>
            <person name="Postlethwait J."/>
            <person name="Bobe J."/>
            <person name="Verreycken H."/>
            <person name="Guiguen Y."/>
        </authorList>
    </citation>
    <scope>NUCLEOTIDE SEQUENCE [LARGE SCALE GENOMIC DNA]</scope>
    <source>
        <strain evidence="16">Up_M1</strain>
        <tissue evidence="16">Testis</tissue>
    </source>
</reference>
<dbReference type="Pfam" id="PF21292">
    <property type="entry name" value="EME1-MUS81_C"/>
    <property type="match status" value="1"/>
</dbReference>
<evidence type="ECO:0000256" key="4">
    <source>
        <dbReference type="ARBA" id="ARBA00022679"/>
    </source>
</evidence>
<comment type="caution">
    <text evidence="16">The sequence shown here is derived from an EMBL/GenBank/DDBJ whole genome shotgun (WGS) entry which is preliminary data.</text>
</comment>
<comment type="similarity">
    <text evidence="2">Belongs to the EME1/MMS4 family.</text>
</comment>
<dbReference type="EC" id="2.3.1.308" evidence="12"/>
<evidence type="ECO:0000256" key="3">
    <source>
        <dbReference type="ARBA" id="ARBA00009342"/>
    </source>
</evidence>
<evidence type="ECO:0000256" key="12">
    <source>
        <dbReference type="ARBA" id="ARBA00066928"/>
    </source>
</evidence>
<dbReference type="GO" id="GO:0120519">
    <property type="term" value="F:tubulin N-terminal-methionine acetyltransferase activity"/>
    <property type="evidence" value="ECO:0007669"/>
    <property type="project" value="UniProtKB-EC"/>
</dbReference>
<evidence type="ECO:0000256" key="10">
    <source>
        <dbReference type="ARBA" id="ARBA00051141"/>
    </source>
</evidence>
<sequence length="779" mass="87640">MGSYSDSTSDLDEDLPVFDFLQPDHILSQSHREQTALGILGRADMEKNTCYGVDPGRAAGGLDPGDRMSEVMIISSEDEDVDVPDVPLALRLKQREEGLGCNNRQSGLVLSGQNRHSESHQTINGHLRMENVRGGEPDLYHPMGLALPKLGPLSKPCFTAGSTFPDKQRPAKRAGGVMQASKDEARSRREAREMQRREKEARKLEQDRQKVEKKAQAEAVKAMRPEECIKHVVVSVDPALLQLEGGGTLLTSLHALGCSCAIEKQPLPRSVSWVRRTPTCQTGEVVCIPEAHTVMQVQVEDFITLAHSSSQEQRAGGTDCSLSLTSWTQSLLSCNPGKMPCLVVIDLEKYFRSQKSQNQKKFRSAVLGEEQVTGKQSKKRSREKAGCAAVPEISRVEVEEAVVHLQLHTGVQVCFLSTWKEFSHHIVMATKAVAEAPFKRQREETGFSFYLDSEWAGGHKVDRAGKGLLQVWKRQIQQLNRVSPDMASAILTAYPSPQLLMQAYSQCKSEREKLSLLSDLLIRRGEGVTSTTRRPEKLTADYSYRNQHGFVVGRWHQVRFIMRINEDTLLEGKNVVLVPYNAHHVPRYHQWMGCPELQQLTASEPLTLEQEYEMQKSWREDDDKCTFIILDKQRWADPAVMEEQCMVGDVNIFLTDPSDPSLAELEIMIAEPSYRGKGLGKEVTRMMICYGVTKLGIRKFEAKIGLDNKVSIAMFKRFHFHELSVSEVFREVTLGMTVDQVVRTRLLGDMAFMQEKAYRKDLDSRQQMTSSHTTSHAAL</sequence>
<dbReference type="PANTHER" id="PTHR21077">
    <property type="entry name" value="EME1 PROTEIN"/>
    <property type="match status" value="1"/>
</dbReference>
<dbReference type="InterPro" id="IPR006166">
    <property type="entry name" value="ERCC4_domain"/>
</dbReference>
<feature type="domain" description="N-acetyltransferase" evidence="15">
    <location>
        <begin position="595"/>
        <end position="758"/>
    </location>
</feature>
<evidence type="ECO:0000256" key="6">
    <source>
        <dbReference type="ARBA" id="ARBA00023172"/>
    </source>
</evidence>
<comment type="function">
    <text evidence="11">N-acetyltransferase that mediates the acetylation of the N-terminal residues of alpha- and beta-tubulin.</text>
</comment>
<dbReference type="PROSITE" id="PS51186">
    <property type="entry name" value="GNAT"/>
    <property type="match status" value="1"/>
</dbReference>
<dbReference type="GO" id="GO:0006310">
    <property type="term" value="P:DNA recombination"/>
    <property type="evidence" value="ECO:0007669"/>
    <property type="project" value="UniProtKB-KW"/>
</dbReference>
<evidence type="ECO:0000313" key="17">
    <source>
        <dbReference type="Proteomes" id="UP001557470"/>
    </source>
</evidence>
<comment type="catalytic activity">
    <reaction evidence="10">
        <text>N-terminal L-methionyl-[tubulin] + acetyl-CoA = N-terminal N(alpha)-acetyl-L-methionyl-[tubulin] + CoA + H(+)</text>
        <dbReference type="Rhea" id="RHEA:69607"/>
        <dbReference type="Rhea" id="RHEA-COMP:17729"/>
        <dbReference type="Rhea" id="RHEA-COMP:17730"/>
        <dbReference type="ChEBI" id="CHEBI:15378"/>
        <dbReference type="ChEBI" id="CHEBI:57287"/>
        <dbReference type="ChEBI" id="CHEBI:57288"/>
        <dbReference type="ChEBI" id="CHEBI:64731"/>
        <dbReference type="ChEBI" id="CHEBI:133414"/>
        <dbReference type="EC" id="2.3.1.308"/>
    </reaction>
</comment>
<evidence type="ECO:0000256" key="2">
    <source>
        <dbReference type="ARBA" id="ARBA00005313"/>
    </source>
</evidence>
<keyword evidence="7" id="KW-0234">DNA repair</keyword>
<name>A0ABD0VZE2_UMBPY</name>
<dbReference type="InterPro" id="IPR000182">
    <property type="entry name" value="GNAT_dom"/>
</dbReference>
<keyword evidence="8" id="KW-0539">Nucleus</keyword>
<dbReference type="EMBL" id="JAGEUA010000031">
    <property type="protein sequence ID" value="KAL0961638.1"/>
    <property type="molecule type" value="Genomic_DNA"/>
</dbReference>
<dbReference type="Pfam" id="PF13302">
    <property type="entry name" value="Acetyltransf_3"/>
    <property type="match status" value="1"/>
</dbReference>
<accession>A0ABD0VZE2</accession>
<evidence type="ECO:0000256" key="7">
    <source>
        <dbReference type="ARBA" id="ARBA00023204"/>
    </source>
</evidence>
<dbReference type="InterPro" id="IPR033310">
    <property type="entry name" value="Mms4/EME1/EME2"/>
</dbReference>
<keyword evidence="4" id="KW-0808">Transferase</keyword>
<dbReference type="GO" id="GO:0005634">
    <property type="term" value="C:nucleus"/>
    <property type="evidence" value="ECO:0007669"/>
    <property type="project" value="UniProtKB-SubCell"/>
</dbReference>
<dbReference type="Gene3D" id="3.40.630.30">
    <property type="match status" value="1"/>
</dbReference>
<dbReference type="GO" id="GO:0006281">
    <property type="term" value="P:DNA repair"/>
    <property type="evidence" value="ECO:0007669"/>
    <property type="project" value="UniProtKB-KW"/>
</dbReference>
<proteinExistence type="inferred from homology"/>
<organism evidence="16 17">
    <name type="scientific">Umbra pygmaea</name>
    <name type="common">Eastern mudminnow</name>
    <dbReference type="NCBI Taxonomy" id="75934"/>
    <lineage>
        <taxon>Eukaryota</taxon>
        <taxon>Metazoa</taxon>
        <taxon>Chordata</taxon>
        <taxon>Craniata</taxon>
        <taxon>Vertebrata</taxon>
        <taxon>Euteleostomi</taxon>
        <taxon>Actinopterygii</taxon>
        <taxon>Neopterygii</taxon>
        <taxon>Teleostei</taxon>
        <taxon>Protacanthopterygii</taxon>
        <taxon>Esociformes</taxon>
        <taxon>Umbridae</taxon>
        <taxon>Umbra</taxon>
    </lineage>
</organism>
<comment type="similarity">
    <text evidence="3">Belongs to the acetyltransferase family. GNAT subfamily.</text>
</comment>
<dbReference type="Gene3D" id="1.10.150.670">
    <property type="entry name" value="Crossover junction endonuclease EME1, DNA-binding domain"/>
    <property type="match status" value="1"/>
</dbReference>
<dbReference type="FunFam" id="1.10.150.670:FF:000002">
    <property type="entry name" value="Crossover junction endonuclease EME1"/>
    <property type="match status" value="1"/>
</dbReference>
<dbReference type="SUPFAM" id="SSF55729">
    <property type="entry name" value="Acyl-CoA N-acyltransferases (Nat)"/>
    <property type="match status" value="1"/>
</dbReference>
<evidence type="ECO:0000313" key="16">
    <source>
        <dbReference type="EMBL" id="KAL0961638.1"/>
    </source>
</evidence>
<evidence type="ECO:0000256" key="14">
    <source>
        <dbReference type="SAM" id="MobiDB-lite"/>
    </source>
</evidence>
<keyword evidence="9" id="KW-0012">Acyltransferase</keyword>
<keyword evidence="17" id="KW-1185">Reference proteome</keyword>
<dbReference type="AlphaFoldDB" id="A0ABD0VZE2"/>
<dbReference type="FunFam" id="3.40.630.30:FF:000040">
    <property type="entry name" value="N-acetyltransferase 9 (putative)"/>
    <property type="match status" value="1"/>
</dbReference>